<dbReference type="EMBL" id="JAXUIA010000002">
    <property type="protein sequence ID" value="MEA0975548.1"/>
    <property type="molecule type" value="Genomic_DNA"/>
</dbReference>
<dbReference type="Pfam" id="PF04865">
    <property type="entry name" value="Baseplate_J"/>
    <property type="match status" value="1"/>
</dbReference>
<comment type="caution">
    <text evidence="2">The sequence shown here is derived from an EMBL/GenBank/DDBJ whole genome shotgun (WGS) entry which is preliminary data.</text>
</comment>
<reference evidence="2 3" key="1">
    <citation type="submission" date="2023-12" db="EMBL/GenBank/DDBJ databases">
        <title>Genome comparison identifies genes involved in endophytic behavior of Lysinibacillus irui and provides insights into its role as a plant-growth promoting bacterium.</title>
        <authorList>
            <person name="Hilario S."/>
            <person name="Matos I."/>
            <person name="Goncalves M.F.M."/>
            <person name="Pardo C.A."/>
            <person name="Santos M.J."/>
        </authorList>
    </citation>
    <scope>NUCLEOTIDE SEQUENCE [LARGE SCALE GENOMIC DNA]</scope>
    <source>
        <strain evidence="2 3">B3</strain>
    </source>
</reference>
<feature type="domain" description="Baseplate protein J-like barrel" evidence="1">
    <location>
        <begin position="97"/>
        <end position="174"/>
    </location>
</feature>
<keyword evidence="3" id="KW-1185">Reference proteome</keyword>
<protein>
    <submittedName>
        <fullName evidence="2">Baseplate J/gp47 family protein</fullName>
    </submittedName>
</protein>
<evidence type="ECO:0000259" key="1">
    <source>
        <dbReference type="Pfam" id="PF04865"/>
    </source>
</evidence>
<dbReference type="InterPro" id="IPR006949">
    <property type="entry name" value="Barrel_Baseplate_J-like"/>
</dbReference>
<accession>A0ABU5NHT7</accession>
<organism evidence="2 3">
    <name type="scientific">Lysinibacillus irui</name>
    <dbReference type="NCBI Taxonomy" id="2998077"/>
    <lineage>
        <taxon>Bacteria</taxon>
        <taxon>Bacillati</taxon>
        <taxon>Bacillota</taxon>
        <taxon>Bacilli</taxon>
        <taxon>Bacillales</taxon>
        <taxon>Bacillaceae</taxon>
        <taxon>Lysinibacillus</taxon>
    </lineage>
</organism>
<evidence type="ECO:0000313" key="2">
    <source>
        <dbReference type="EMBL" id="MEA0975548.1"/>
    </source>
</evidence>
<evidence type="ECO:0000313" key="3">
    <source>
        <dbReference type="Proteomes" id="UP001289615"/>
    </source>
</evidence>
<gene>
    <name evidence="2" type="ORF">U6C28_04490</name>
</gene>
<dbReference type="RefSeq" id="WP_322610747.1">
    <property type="nucleotide sequence ID" value="NZ_JAXLNX010000005.1"/>
</dbReference>
<sequence length="391" mass="43347">MLTKFGFKRMRTADYLPIIQELARELFGEDADLSDRTPLGKFIYLMAQQKAEDNEELEHVYNSRFVDTSDGATLEANVKPLITRKRWIKATGEVVVNLDKGAKINIGDLFRTKYNVYFKALEFVEAVENGNYRIPVEALEYGAIGNVEPGDISIIVNPQNGINSVVNHDAFFNGQDEETDEELKDRYHSSLGKFGARRVESIEANVLDDVEGVRAAIVIENDTNVEDAEGRPPKSIETVVLGGLDEDIAKAIHKKKGGGIQAYGQTVHTFRDNRGIIHEIGFTRATTVSVYVKVYIKKGKQYPVNGDDLAIAQLVKYVGGTYNGTLYPGVGMSTDVVCTKAEARVLSIEGVDDVRVEFSTDGLKFEPHNVNIAFPEVAETDESKIEVMDLV</sequence>
<dbReference type="Proteomes" id="UP001289615">
    <property type="component" value="Unassembled WGS sequence"/>
</dbReference>
<name>A0ABU5NHT7_9BACI</name>
<proteinExistence type="predicted"/>